<dbReference type="AlphaFoldDB" id="A0A0K1P5J9"/>
<dbReference type="InterPro" id="IPR011013">
    <property type="entry name" value="Gal_mutarotase_sf_dom"/>
</dbReference>
<sequence length="279" mass="32665">MFLLKNKEIEAKIVIDKQGLEVVSLKHNGIEVLYQQDGSWGKTWPILYPICGSVNGPYLHNGRDYHTPRHGFFSQIKDWTIDSQTNEKIVCHFKNHYQFQDIYPFEFEITITILLDNNKFIYLFDVMNIGKELMSYSFGHHPAFKVEKDSKVIFSNEQFYSSKAGKGNTYVPDHNKIAAKEIVISEVDFSDSKSLLFDQFNLDSITYLYKDKTINMYFDKNPYFVIWKATNDMDFVCLEPYWGLPDLETRLGNRYRDKLGMKQLECGESEVLTMTLEIN</sequence>
<dbReference type="RefSeq" id="WP_075048058.1">
    <property type="nucleotide sequence ID" value="NZ_CP012328.1"/>
</dbReference>
<dbReference type="Pfam" id="PF01263">
    <property type="entry name" value="Aldose_epim"/>
    <property type="match status" value="1"/>
</dbReference>
<dbReference type="InterPro" id="IPR008183">
    <property type="entry name" value="Aldose_1/G6P_1-epimerase"/>
</dbReference>
<reference evidence="1 2" key="1">
    <citation type="journal article" date="2015" name="Genome Announc.">
        <title>Complete Genome Sequence of Spiroplasma turonicum Strain Tab4cT, a Parasite of a Horse Fly, Haematopota sp. (Diptera: Tabanidae).</title>
        <authorList>
            <person name="Davis R.E."/>
            <person name="Shao J."/>
            <person name="Zhao Y."/>
            <person name="Gasparich G.E."/>
            <person name="Gaynor B.J."/>
            <person name="Donofrio N."/>
        </authorList>
    </citation>
    <scope>NUCLEOTIDE SEQUENCE [LARGE SCALE GENOMIC DNA]</scope>
    <source>
        <strain evidence="1 2">Tab4c</strain>
    </source>
</reference>
<dbReference type="KEGG" id="stur:STURON_00208"/>
<dbReference type="STRING" id="216946.STURO_v1c02070"/>
<dbReference type="GO" id="GO:0005975">
    <property type="term" value="P:carbohydrate metabolic process"/>
    <property type="evidence" value="ECO:0007669"/>
    <property type="project" value="InterPro"/>
</dbReference>
<dbReference type="EMBL" id="CP012328">
    <property type="protein sequence ID" value="AKU79454.1"/>
    <property type="molecule type" value="Genomic_DNA"/>
</dbReference>
<dbReference type="Proteomes" id="UP000067243">
    <property type="component" value="Chromosome"/>
</dbReference>
<dbReference type="SUPFAM" id="SSF74650">
    <property type="entry name" value="Galactose mutarotase-like"/>
    <property type="match status" value="1"/>
</dbReference>
<gene>
    <name evidence="1" type="ORF">STURON_00208</name>
</gene>
<keyword evidence="2" id="KW-1185">Reference proteome</keyword>
<organism evidence="1 2">
    <name type="scientific">Spiroplasma turonicum</name>
    <dbReference type="NCBI Taxonomy" id="216946"/>
    <lineage>
        <taxon>Bacteria</taxon>
        <taxon>Bacillati</taxon>
        <taxon>Mycoplasmatota</taxon>
        <taxon>Mollicutes</taxon>
        <taxon>Entomoplasmatales</taxon>
        <taxon>Spiroplasmataceae</taxon>
        <taxon>Spiroplasma</taxon>
    </lineage>
</organism>
<dbReference type="GO" id="GO:0030246">
    <property type="term" value="F:carbohydrate binding"/>
    <property type="evidence" value="ECO:0007669"/>
    <property type="project" value="InterPro"/>
</dbReference>
<protein>
    <submittedName>
        <fullName evidence="1">Aldose 1-epimerase family protein</fullName>
    </submittedName>
</protein>
<name>A0A0K1P5J9_9MOLU</name>
<dbReference type="OrthoDB" id="9795355at2"/>
<dbReference type="InterPro" id="IPR014718">
    <property type="entry name" value="GH-type_carb-bd"/>
</dbReference>
<dbReference type="GO" id="GO:0016853">
    <property type="term" value="F:isomerase activity"/>
    <property type="evidence" value="ECO:0007669"/>
    <property type="project" value="InterPro"/>
</dbReference>
<accession>A0A0K1P5J9</accession>
<dbReference type="PATRIC" id="fig|216946.3.peg.207"/>
<evidence type="ECO:0000313" key="1">
    <source>
        <dbReference type="EMBL" id="AKU79454.1"/>
    </source>
</evidence>
<dbReference type="Gene3D" id="2.70.98.10">
    <property type="match status" value="1"/>
</dbReference>
<proteinExistence type="predicted"/>
<evidence type="ECO:0000313" key="2">
    <source>
        <dbReference type="Proteomes" id="UP000067243"/>
    </source>
</evidence>